<dbReference type="SUPFAM" id="SSF51735">
    <property type="entry name" value="NAD(P)-binding Rossmann-fold domains"/>
    <property type="match status" value="2"/>
</dbReference>
<keyword evidence="2" id="KW-0597">Phosphoprotein</keyword>
<dbReference type="InterPro" id="IPR009081">
    <property type="entry name" value="PP-bd_ACP"/>
</dbReference>
<evidence type="ECO:0008006" key="8">
    <source>
        <dbReference type="Google" id="ProtNLM"/>
    </source>
</evidence>
<dbReference type="InterPro" id="IPR014030">
    <property type="entry name" value="Ketoacyl_synth_N"/>
</dbReference>
<evidence type="ECO:0000256" key="2">
    <source>
        <dbReference type="ARBA" id="ARBA00022553"/>
    </source>
</evidence>
<dbReference type="Pfam" id="PF16197">
    <property type="entry name" value="KAsynt_C_assoc"/>
    <property type="match status" value="1"/>
</dbReference>
<organism evidence="6 7">
    <name type="scientific">Ideonella azotifigens</name>
    <dbReference type="NCBI Taxonomy" id="513160"/>
    <lineage>
        <taxon>Bacteria</taxon>
        <taxon>Pseudomonadati</taxon>
        <taxon>Pseudomonadota</taxon>
        <taxon>Betaproteobacteria</taxon>
        <taxon>Burkholderiales</taxon>
        <taxon>Sphaerotilaceae</taxon>
        <taxon>Ideonella</taxon>
    </lineage>
</organism>
<dbReference type="InterPro" id="IPR050091">
    <property type="entry name" value="PKS_NRPS_Biosynth_Enz"/>
</dbReference>
<dbReference type="SMART" id="SM00823">
    <property type="entry name" value="PKS_PP"/>
    <property type="match status" value="1"/>
</dbReference>
<dbReference type="SUPFAM" id="SSF53901">
    <property type="entry name" value="Thiolase-like"/>
    <property type="match status" value="1"/>
</dbReference>
<dbReference type="PANTHER" id="PTHR43775:SF51">
    <property type="entry name" value="INACTIVE PHENOLPHTHIOCEROL SYNTHESIS POLYKETIDE SYNTHASE TYPE I PKS1-RELATED"/>
    <property type="match status" value="1"/>
</dbReference>
<keyword evidence="3" id="KW-0808">Transferase</keyword>
<dbReference type="PROSITE" id="PS52004">
    <property type="entry name" value="KS3_2"/>
    <property type="match status" value="1"/>
</dbReference>
<evidence type="ECO:0000256" key="1">
    <source>
        <dbReference type="ARBA" id="ARBA00022450"/>
    </source>
</evidence>
<sequence>MSEAAEIGEMDIAIVGLAGRFPGAPDLATFWQNLRDGVESVQRFSDEALRAQGVPEALLADPAYVKAGVVLEGMALFDAGYFGLAAGEAQRLDPQQRVFLETAAHALQHAGYDGPSRPVRTGVYAGSSANQYVWRQLLPAGALADEAALPALLNGNDKDALALRTAYTLDLRGPAISVQTACSTSLVAVHLACQALLNFEADLALAGGVSLNLAQGQGYLYQPGGIRSPDGCCRAFDAQAAGTLSGSGVGVVVLKRLAEALADGDTVHAVIKGSAINNDGAGKVGYTAPSVEGQARAIVAAQRVAGVAPASIGYVEAHGTGTPMGDPIELAALAQAFAANSEGQPARAAPCAIGSLKTNIGHLDAAAGVAGLIKTVLALRHATLPASLHFERPNPQIDFCTGGFEVNARTRPWPAGATPRRAGVSSFGMGGTNAHVLLEEAPPPVHAARAEGWQLLPLSARSAAALRQAQAELDACLAAPGAPSAADAAFTLQAGRRALAHRSVRLVPPGAGPDQGQWLAASQVGAQSPELVFLFPGQGAQHLQMGRALYAQAPLFRSLVDECAEQLRPRLGLDLRDCLFPSASDERVAAESLAQTALTQPALFVVEYAMARLWMSWGLQPTAMLGHSVGEYVAACLAGVFSLADALALIAERGRLMQALPTGAMSAVALAESALPPEVLAQGCSLAAVNAEGLCVLAGPLACIAAAEQLLQARGVAVRRLQVSHAFHSVMVEPALPAFEAALARVSLHPPRLPFISNLSGRFITVEEATSPAYWVRHLRGTVRFADGLDSLLATPGRLLLEVGPGEVLTGLARRHARAGEAAVLLASQPHPREQAQAEAHLAGTLARLWQAGAPLDWAACRSAEARPRRVPLPGYPFERQRHWVEAGPVASLAPAAVGPRPLDDWFEVMRWQRAEPLPASIARTAGPVLLLGQHGAFDETLAAMLSEAGHAVQRITEFEGDDHALASLLQHAAAAHGPLQHIVHTLSLPAADDAQDEAVLQNGLYSLLALVRALHRAGPAVRAAKLRITVLASQLDDITGTEPLHPAKAALRGPCAALPQEWPDIECQLIDALDPAGDARAQAQLAAQVLAELQSPAALPQLALRGPHRWVQQAVAVSRPRAAPPLRRGGVYLFTGGLGGIGLALATHLARHWQARLVLLGRSALPAQSDWPALLADPATPAALRQRLQALETLAGEGGEWLALQADVSDAAQLRGALQAARQRFGTVHGVIHAAGLAGGGVMAQRDPAAVAAVMAPKLAGARALVQAWDGPAPDFVAHCSSMAAMVGAFGDADYAAANACLDAHAQWLRRERGWPAWSLLWDSWREVGMAAHRHPDAAISLSPAQGAEAFERVLAGPPAAVLVSPQGLAAKQAAARSLDFGDALPVAAPRGPAAHARPALAVPFAAPEGELEQALAALWGETLGFHGIGRRDSLFELGGDSLTALQLLTQVRQRFGVTLHPAELFTEPTVAGLAALVELRLIEQIGADLS</sequence>
<dbReference type="Gene3D" id="3.30.70.250">
    <property type="entry name" value="Malonyl-CoA ACP transacylase, ACP-binding"/>
    <property type="match status" value="1"/>
</dbReference>
<dbReference type="Proteomes" id="UP001500279">
    <property type="component" value="Unassembled WGS sequence"/>
</dbReference>
<dbReference type="Pfam" id="PF00698">
    <property type="entry name" value="Acyl_transf_1"/>
    <property type="match status" value="1"/>
</dbReference>
<dbReference type="SUPFAM" id="SSF52151">
    <property type="entry name" value="FabD/lysophospholipase-like"/>
    <property type="match status" value="1"/>
</dbReference>
<dbReference type="InterPro" id="IPR013968">
    <property type="entry name" value="PKS_KR"/>
</dbReference>
<dbReference type="PANTHER" id="PTHR43775">
    <property type="entry name" value="FATTY ACID SYNTHASE"/>
    <property type="match status" value="1"/>
</dbReference>
<dbReference type="Pfam" id="PF02801">
    <property type="entry name" value="Ketoacyl-synt_C"/>
    <property type="match status" value="1"/>
</dbReference>
<dbReference type="RefSeq" id="WP_231012881.1">
    <property type="nucleotide sequence ID" value="NZ_BAAAEW010000018.1"/>
</dbReference>
<comment type="caution">
    <text evidence="6">The sequence shown here is derived from an EMBL/GenBank/DDBJ whole genome shotgun (WGS) entry which is preliminary data.</text>
</comment>
<dbReference type="InterPro" id="IPR057326">
    <property type="entry name" value="KR_dom"/>
</dbReference>
<dbReference type="SUPFAM" id="SSF47336">
    <property type="entry name" value="ACP-like"/>
    <property type="match status" value="1"/>
</dbReference>
<dbReference type="InterPro" id="IPR016036">
    <property type="entry name" value="Malonyl_transacylase_ACP-bd"/>
</dbReference>
<reference evidence="6 7" key="1">
    <citation type="journal article" date="2019" name="Int. J. Syst. Evol. Microbiol.">
        <title>The Global Catalogue of Microorganisms (GCM) 10K type strain sequencing project: providing services to taxonomists for standard genome sequencing and annotation.</title>
        <authorList>
            <consortium name="The Broad Institute Genomics Platform"/>
            <consortium name="The Broad Institute Genome Sequencing Center for Infectious Disease"/>
            <person name="Wu L."/>
            <person name="Ma J."/>
        </authorList>
    </citation>
    <scope>NUCLEOTIDE SEQUENCE [LARGE SCALE GENOMIC DNA]</scope>
    <source>
        <strain evidence="6 7">JCM 15503</strain>
    </source>
</reference>
<evidence type="ECO:0000313" key="7">
    <source>
        <dbReference type="Proteomes" id="UP001500279"/>
    </source>
</evidence>
<name>A0ABN1K4H4_9BURK</name>
<dbReference type="SMART" id="SM00822">
    <property type="entry name" value="PKS_KR"/>
    <property type="match status" value="1"/>
</dbReference>
<dbReference type="InterPro" id="IPR020841">
    <property type="entry name" value="PKS_Beta-ketoAc_synthase_dom"/>
</dbReference>
<dbReference type="Gene3D" id="3.40.366.10">
    <property type="entry name" value="Malonyl-Coenzyme A Acyl Carrier Protein, domain 2"/>
    <property type="match status" value="1"/>
</dbReference>
<dbReference type="EMBL" id="BAAAEW010000018">
    <property type="protein sequence ID" value="GAA0753982.1"/>
    <property type="molecule type" value="Genomic_DNA"/>
</dbReference>
<dbReference type="Pfam" id="PF08659">
    <property type="entry name" value="KR"/>
    <property type="match status" value="1"/>
</dbReference>
<dbReference type="PROSITE" id="PS00012">
    <property type="entry name" value="PHOSPHOPANTETHEINE"/>
    <property type="match status" value="1"/>
</dbReference>
<dbReference type="InterPro" id="IPR036736">
    <property type="entry name" value="ACP-like_sf"/>
</dbReference>
<feature type="domain" description="Ketosynthase family 3 (KS3)" evidence="5">
    <location>
        <begin position="9"/>
        <end position="440"/>
    </location>
</feature>
<dbReference type="CDD" id="cd00833">
    <property type="entry name" value="PKS"/>
    <property type="match status" value="1"/>
</dbReference>
<dbReference type="InterPro" id="IPR016039">
    <property type="entry name" value="Thiolase-like"/>
</dbReference>
<feature type="domain" description="Carrier" evidence="4">
    <location>
        <begin position="1408"/>
        <end position="1483"/>
    </location>
</feature>
<evidence type="ECO:0000259" key="5">
    <source>
        <dbReference type="PROSITE" id="PS52004"/>
    </source>
</evidence>
<keyword evidence="7" id="KW-1185">Reference proteome</keyword>
<dbReference type="Gene3D" id="1.10.1200.10">
    <property type="entry name" value="ACP-like"/>
    <property type="match status" value="1"/>
</dbReference>
<dbReference type="Gene3D" id="3.40.47.10">
    <property type="match status" value="1"/>
</dbReference>
<dbReference type="SUPFAM" id="SSF55048">
    <property type="entry name" value="Probable ACP-binding domain of malonyl-CoA ACP transacylase"/>
    <property type="match status" value="1"/>
</dbReference>
<dbReference type="InterPro" id="IPR014031">
    <property type="entry name" value="Ketoacyl_synth_C"/>
</dbReference>
<dbReference type="InterPro" id="IPR014043">
    <property type="entry name" value="Acyl_transferase_dom"/>
</dbReference>
<evidence type="ECO:0000256" key="3">
    <source>
        <dbReference type="ARBA" id="ARBA00022679"/>
    </source>
</evidence>
<dbReference type="PROSITE" id="PS50075">
    <property type="entry name" value="CARRIER"/>
    <property type="match status" value="1"/>
</dbReference>
<dbReference type="PROSITE" id="PS00606">
    <property type="entry name" value="KS3_1"/>
    <property type="match status" value="1"/>
</dbReference>
<dbReference type="Gene3D" id="3.30.70.3290">
    <property type="match status" value="1"/>
</dbReference>
<proteinExistence type="predicted"/>
<dbReference type="Pfam" id="PF00109">
    <property type="entry name" value="ketoacyl-synt"/>
    <property type="match status" value="1"/>
</dbReference>
<dbReference type="InterPro" id="IPR020806">
    <property type="entry name" value="PKS_PP-bd"/>
</dbReference>
<gene>
    <name evidence="6" type="ORF">GCM10009107_30010</name>
</gene>
<dbReference type="InterPro" id="IPR018201">
    <property type="entry name" value="Ketoacyl_synth_AS"/>
</dbReference>
<dbReference type="InterPro" id="IPR036291">
    <property type="entry name" value="NAD(P)-bd_dom_sf"/>
</dbReference>
<dbReference type="SMART" id="SM00827">
    <property type="entry name" value="PKS_AT"/>
    <property type="match status" value="1"/>
</dbReference>
<dbReference type="InterPro" id="IPR006162">
    <property type="entry name" value="Ppantetheine_attach_site"/>
</dbReference>
<dbReference type="InterPro" id="IPR016035">
    <property type="entry name" value="Acyl_Trfase/lysoPLipase"/>
</dbReference>
<evidence type="ECO:0000313" key="6">
    <source>
        <dbReference type="EMBL" id="GAA0753982.1"/>
    </source>
</evidence>
<protein>
    <recommendedName>
        <fullName evidence="8">SDR family NAD(P)-dependent oxidoreductase</fullName>
    </recommendedName>
</protein>
<dbReference type="Gene3D" id="3.40.50.720">
    <property type="entry name" value="NAD(P)-binding Rossmann-like Domain"/>
    <property type="match status" value="1"/>
</dbReference>
<dbReference type="InterPro" id="IPR032821">
    <property type="entry name" value="PKS_assoc"/>
</dbReference>
<evidence type="ECO:0000259" key="4">
    <source>
        <dbReference type="PROSITE" id="PS50075"/>
    </source>
</evidence>
<dbReference type="InterPro" id="IPR001227">
    <property type="entry name" value="Ac_transferase_dom_sf"/>
</dbReference>
<dbReference type="SMART" id="SM00825">
    <property type="entry name" value="PKS_KS"/>
    <property type="match status" value="1"/>
</dbReference>
<dbReference type="Pfam" id="PF00550">
    <property type="entry name" value="PP-binding"/>
    <property type="match status" value="1"/>
</dbReference>
<accession>A0ABN1K4H4</accession>
<keyword evidence="1" id="KW-0596">Phosphopantetheine</keyword>